<dbReference type="PaxDb" id="2903-EOD19891"/>
<protein>
    <submittedName>
        <fullName evidence="1">Uncharacterized protein</fullName>
    </submittedName>
</protein>
<reference evidence="1" key="2">
    <citation type="submission" date="2024-10" db="UniProtKB">
        <authorList>
            <consortium name="EnsemblProtists"/>
        </authorList>
    </citation>
    <scope>IDENTIFICATION</scope>
</reference>
<sequence>MSLVDEEDREVKTAHFTGSYKLDNGEGLADYEDVEHSIAVCFGPEWASVAARGTTEFGDFVSLGKLHDGASQGGYQTLTLARRYIADGDPRTAMNATSVLARVEAEDSFAGEHPWLALPWKVPSSWPAPLPVPEGLYETTAHADTAQ</sequence>
<dbReference type="KEGG" id="ehx:EMIHUDRAFT_352859"/>
<dbReference type="Proteomes" id="UP000013827">
    <property type="component" value="Unassembled WGS sequence"/>
</dbReference>
<evidence type="ECO:0000313" key="1">
    <source>
        <dbReference type="EnsemblProtists" id="EOD31115"/>
    </source>
</evidence>
<evidence type="ECO:0000313" key="2">
    <source>
        <dbReference type="Proteomes" id="UP000013827"/>
    </source>
</evidence>
<dbReference type="AlphaFoldDB" id="A0A0D3K5T0"/>
<dbReference type="HOGENOM" id="CLU_1771555_0_0_1"/>
<proteinExistence type="predicted"/>
<organism evidence="1 2">
    <name type="scientific">Emiliania huxleyi (strain CCMP1516)</name>
    <dbReference type="NCBI Taxonomy" id="280463"/>
    <lineage>
        <taxon>Eukaryota</taxon>
        <taxon>Haptista</taxon>
        <taxon>Haptophyta</taxon>
        <taxon>Prymnesiophyceae</taxon>
        <taxon>Isochrysidales</taxon>
        <taxon>Noelaerhabdaceae</taxon>
        <taxon>Emiliania</taxon>
    </lineage>
</organism>
<reference evidence="2" key="1">
    <citation type="journal article" date="2013" name="Nature">
        <title>Pan genome of the phytoplankton Emiliania underpins its global distribution.</title>
        <authorList>
            <person name="Read B.A."/>
            <person name="Kegel J."/>
            <person name="Klute M.J."/>
            <person name="Kuo A."/>
            <person name="Lefebvre S.C."/>
            <person name="Maumus F."/>
            <person name="Mayer C."/>
            <person name="Miller J."/>
            <person name="Monier A."/>
            <person name="Salamov A."/>
            <person name="Young J."/>
            <person name="Aguilar M."/>
            <person name="Claverie J.M."/>
            <person name="Frickenhaus S."/>
            <person name="Gonzalez K."/>
            <person name="Herman E.K."/>
            <person name="Lin Y.C."/>
            <person name="Napier J."/>
            <person name="Ogata H."/>
            <person name="Sarno A.F."/>
            <person name="Shmutz J."/>
            <person name="Schroeder D."/>
            <person name="de Vargas C."/>
            <person name="Verret F."/>
            <person name="von Dassow P."/>
            <person name="Valentin K."/>
            <person name="Van de Peer Y."/>
            <person name="Wheeler G."/>
            <person name="Dacks J.B."/>
            <person name="Delwiche C.F."/>
            <person name="Dyhrman S.T."/>
            <person name="Glockner G."/>
            <person name="John U."/>
            <person name="Richards T."/>
            <person name="Worden A.Z."/>
            <person name="Zhang X."/>
            <person name="Grigoriev I.V."/>
            <person name="Allen A.E."/>
            <person name="Bidle K."/>
            <person name="Borodovsky M."/>
            <person name="Bowler C."/>
            <person name="Brownlee C."/>
            <person name="Cock J.M."/>
            <person name="Elias M."/>
            <person name="Gladyshev V.N."/>
            <person name="Groth M."/>
            <person name="Guda C."/>
            <person name="Hadaegh A."/>
            <person name="Iglesias-Rodriguez M.D."/>
            <person name="Jenkins J."/>
            <person name="Jones B.M."/>
            <person name="Lawson T."/>
            <person name="Leese F."/>
            <person name="Lindquist E."/>
            <person name="Lobanov A."/>
            <person name="Lomsadze A."/>
            <person name="Malik S.B."/>
            <person name="Marsh M.E."/>
            <person name="Mackinder L."/>
            <person name="Mock T."/>
            <person name="Mueller-Roeber B."/>
            <person name="Pagarete A."/>
            <person name="Parker M."/>
            <person name="Probert I."/>
            <person name="Quesneville H."/>
            <person name="Raines C."/>
            <person name="Rensing S.A."/>
            <person name="Riano-Pachon D.M."/>
            <person name="Richier S."/>
            <person name="Rokitta S."/>
            <person name="Shiraiwa Y."/>
            <person name="Soanes D.M."/>
            <person name="van der Giezen M."/>
            <person name="Wahlund T.M."/>
            <person name="Williams B."/>
            <person name="Wilson W."/>
            <person name="Wolfe G."/>
            <person name="Wurch L.L."/>
        </authorList>
    </citation>
    <scope>NUCLEOTIDE SEQUENCE</scope>
</reference>
<accession>A0A0D3K5T0</accession>
<dbReference type="KEGG" id="ehx:EMIHUDRAFT_369298"/>
<dbReference type="RefSeq" id="XP_005772320.1">
    <property type="nucleotide sequence ID" value="XM_005772263.1"/>
</dbReference>
<dbReference type="EnsemblProtists" id="EOD31115">
    <property type="protein sequence ID" value="EOD31115"/>
    <property type="gene ID" value="EMIHUDRAFT_352859"/>
</dbReference>
<name>A0A0D3K5T0_EMIH1</name>
<keyword evidence="2" id="KW-1185">Reference proteome</keyword>
<dbReference type="GeneID" id="17276388"/>
<dbReference type="EnsemblProtists" id="EOD19891">
    <property type="protein sequence ID" value="EOD19891"/>
    <property type="gene ID" value="EMIHUDRAFT_369298"/>
</dbReference>
<dbReference type="RefSeq" id="XP_005783544.1">
    <property type="nucleotide sequence ID" value="XM_005783487.1"/>
</dbReference>
<dbReference type="GeneID" id="17265436"/>